<evidence type="ECO:0000313" key="4">
    <source>
        <dbReference type="Proteomes" id="UP000095553"/>
    </source>
</evidence>
<evidence type="ECO:0000313" key="2">
    <source>
        <dbReference type="EMBL" id="CUN04464.1"/>
    </source>
</evidence>
<reference evidence="3" key="3">
    <citation type="submission" date="2020-02" db="EMBL/GenBank/DDBJ databases">
        <authorList>
            <person name="Littmann E."/>
            <person name="Sorbara M."/>
        </authorList>
    </citation>
    <scope>NUCLEOTIDE SEQUENCE</scope>
    <source>
        <strain evidence="3">MSK.14.57</strain>
    </source>
</reference>
<keyword evidence="1" id="KW-0472">Membrane</keyword>
<feature type="transmembrane region" description="Helical" evidence="1">
    <location>
        <begin position="222"/>
        <end position="242"/>
    </location>
</feature>
<gene>
    <name evidence="2" type="ORF">ERS852571_02172</name>
    <name evidence="3" type="ORF">G5A72_00345</name>
</gene>
<keyword evidence="1" id="KW-1133">Transmembrane helix</keyword>
<organism evidence="2 4">
    <name type="scientific">Anaerostipes hadrus</name>
    <dbReference type="NCBI Taxonomy" id="649756"/>
    <lineage>
        <taxon>Bacteria</taxon>
        <taxon>Bacillati</taxon>
        <taxon>Bacillota</taxon>
        <taxon>Clostridia</taxon>
        <taxon>Lachnospirales</taxon>
        <taxon>Lachnospiraceae</taxon>
        <taxon>Anaerostipes</taxon>
    </lineage>
</organism>
<feature type="transmembrane region" description="Helical" evidence="1">
    <location>
        <begin position="90"/>
        <end position="112"/>
    </location>
</feature>
<dbReference type="Proteomes" id="UP000095553">
    <property type="component" value="Unassembled WGS sequence"/>
</dbReference>
<evidence type="ECO:0000313" key="5">
    <source>
        <dbReference type="Proteomes" id="UP001644750"/>
    </source>
</evidence>
<dbReference type="EMBL" id="JAAITB010000001">
    <property type="protein sequence ID" value="NSJ78063.1"/>
    <property type="molecule type" value="Genomic_DNA"/>
</dbReference>
<reference evidence="3 5" key="2">
    <citation type="journal article" date="2020" name="Cell Host Microbe">
        <title>Functional and Genomic Variation between Human-Derived Isolates of Lachnospiraceae Reveals Inter- and Intra-Species Diversity.</title>
        <authorList>
            <person name="Sorbara M.T."/>
            <person name="Littmann E.R."/>
            <person name="Fontana E."/>
            <person name="Moody T.U."/>
            <person name="Kohout C.E."/>
            <person name="Gjonbalaj M."/>
            <person name="Eaton V."/>
            <person name="Seok R."/>
            <person name="Leiner I.M."/>
            <person name="Pamer E.G."/>
        </authorList>
    </citation>
    <scope>NUCLEOTIDE SEQUENCE [LARGE SCALE GENOMIC DNA]</scope>
    <source>
        <strain evidence="3 5">MSK.14.57</strain>
    </source>
</reference>
<dbReference type="Proteomes" id="UP001644750">
    <property type="component" value="Unassembled WGS sequence"/>
</dbReference>
<sequence>MKKENNQEFYVEQMDVHYPLQSEIQNEIEDIILKGMPQKISFLKRMKKIYLGPGLRVIYYKNLSVFFATFIIYFVVCLGLVLSFEGEIRQFGAAFLGMPVFFLLFSYFTCYMDEQMQINELRNTMYYSMNYIVSLRLFYTAVVLSLVNTSFLFLSGIREKAILSVGVVGVSSMLVFAIIAVYIYHRWSNYKCFAGLGAVWGLLFAAIMRLPETKILFLFEYIPLGIQIATMILCFVALFILVGRMEEKDAYTFAY</sequence>
<feature type="transmembrane region" description="Helical" evidence="1">
    <location>
        <begin position="192"/>
        <end position="210"/>
    </location>
</feature>
<reference evidence="2 4" key="1">
    <citation type="submission" date="2015-09" db="EMBL/GenBank/DDBJ databases">
        <authorList>
            <consortium name="Pathogen Informatics"/>
        </authorList>
    </citation>
    <scope>NUCLEOTIDE SEQUENCE [LARGE SCALE GENOMIC DNA]</scope>
    <source>
        <strain evidence="2 4">2789STDY5834959</strain>
    </source>
</reference>
<dbReference type="AlphaFoldDB" id="A0A173TPI3"/>
<keyword evidence="1" id="KW-0812">Transmembrane</keyword>
<evidence type="ECO:0000313" key="3">
    <source>
        <dbReference type="EMBL" id="NSJ78063.1"/>
    </source>
</evidence>
<accession>A0A173TPI3</accession>
<dbReference type="EMBL" id="CYXY01000013">
    <property type="protein sequence ID" value="CUN04464.1"/>
    <property type="molecule type" value="Genomic_DNA"/>
</dbReference>
<dbReference type="RefSeq" id="WP_022091698.1">
    <property type="nucleotide sequence ID" value="NZ_BAABXM010000001.1"/>
</dbReference>
<feature type="transmembrane region" description="Helical" evidence="1">
    <location>
        <begin position="63"/>
        <end position="84"/>
    </location>
</feature>
<name>A0A173TPI3_ANAHA</name>
<feature type="transmembrane region" description="Helical" evidence="1">
    <location>
        <begin position="133"/>
        <end position="155"/>
    </location>
</feature>
<evidence type="ECO:0000256" key="1">
    <source>
        <dbReference type="SAM" id="Phobius"/>
    </source>
</evidence>
<evidence type="ECO:0008006" key="6">
    <source>
        <dbReference type="Google" id="ProtNLM"/>
    </source>
</evidence>
<proteinExistence type="predicted"/>
<feature type="transmembrane region" description="Helical" evidence="1">
    <location>
        <begin position="161"/>
        <end position="185"/>
    </location>
</feature>
<protein>
    <recommendedName>
        <fullName evidence="6">ABC-2 family transporter protein</fullName>
    </recommendedName>
</protein>
<keyword evidence="5" id="KW-1185">Reference proteome</keyword>